<keyword evidence="4" id="KW-1185">Reference proteome</keyword>
<evidence type="ECO:0000313" key="3">
    <source>
        <dbReference type="EMBL" id="WXA90986.1"/>
    </source>
</evidence>
<protein>
    <submittedName>
        <fullName evidence="3">VWA domain-containing protein</fullName>
    </submittedName>
</protein>
<dbReference type="PROSITE" id="PS51257">
    <property type="entry name" value="PROKAR_LIPOPROTEIN"/>
    <property type="match status" value="1"/>
</dbReference>
<sequence>MGLRKVALAVGSIIVVTASSGCGVVGSVFGNDDDSNGSGKPGDDPGGGFSGDFGVGGLGDLQACATSSARGSLQQVNLIVMFDKSGSMGRFQDNNGVEHDNTAQRWAPVSRGMATFFSDPQSAGLNATLQFFPLGGRNKCSASAYSNPAVNRTALPSSEFGDEISRITPDGDTPTRGALLGAFEIAKNTLGSHPDERAVVVLVTDGQPTACGELQGVYDTAKSGLNGSPSISTYVVGVGPDTGNLDEIARNGGTGKATYVAENSDAEQTSRDLVAQLNKIRGEVMSCSFAIPQPGDGKKLDTNAVNVVLTPTGGQATTLSYSAACQGGQGWHYDNVSSPRTIELCASTCDSVKQDKGAKIAIAFGCATNGKVN</sequence>
<dbReference type="EMBL" id="CP089982">
    <property type="protein sequence ID" value="WXA90986.1"/>
    <property type="molecule type" value="Genomic_DNA"/>
</dbReference>
<dbReference type="SUPFAM" id="SSF53300">
    <property type="entry name" value="vWA-like"/>
    <property type="match status" value="1"/>
</dbReference>
<dbReference type="RefSeq" id="WP_394841606.1">
    <property type="nucleotide sequence ID" value="NZ_CP089982.1"/>
</dbReference>
<evidence type="ECO:0000259" key="2">
    <source>
        <dbReference type="PROSITE" id="PS50234"/>
    </source>
</evidence>
<gene>
    <name evidence="3" type="ORF">LZC95_31600</name>
</gene>
<evidence type="ECO:0000256" key="1">
    <source>
        <dbReference type="SAM" id="MobiDB-lite"/>
    </source>
</evidence>
<dbReference type="CDD" id="cd00198">
    <property type="entry name" value="vWFA"/>
    <property type="match status" value="1"/>
</dbReference>
<dbReference type="Gene3D" id="3.40.50.410">
    <property type="entry name" value="von Willebrand factor, type A domain"/>
    <property type="match status" value="1"/>
</dbReference>
<dbReference type="InterPro" id="IPR002035">
    <property type="entry name" value="VWF_A"/>
</dbReference>
<feature type="domain" description="VWFA" evidence="2">
    <location>
        <begin position="77"/>
        <end position="277"/>
    </location>
</feature>
<accession>A0ABZ2JX40</accession>
<proteinExistence type="predicted"/>
<dbReference type="Proteomes" id="UP001379533">
    <property type="component" value="Chromosome"/>
</dbReference>
<reference evidence="3 4" key="1">
    <citation type="submission" date="2021-12" db="EMBL/GenBank/DDBJ databases">
        <title>Discovery of the Pendulisporaceae a myxobacterial family with distinct sporulation behavior and unique specialized metabolism.</title>
        <authorList>
            <person name="Garcia R."/>
            <person name="Popoff A."/>
            <person name="Bader C.D."/>
            <person name="Loehr J."/>
            <person name="Walesch S."/>
            <person name="Walt C."/>
            <person name="Boldt J."/>
            <person name="Bunk B."/>
            <person name="Haeckl F.J.F.P.J."/>
            <person name="Gunesch A.P."/>
            <person name="Birkelbach J."/>
            <person name="Nuebel U."/>
            <person name="Pietschmann T."/>
            <person name="Bach T."/>
            <person name="Mueller R."/>
        </authorList>
    </citation>
    <scope>NUCLEOTIDE SEQUENCE [LARGE SCALE GENOMIC DNA]</scope>
    <source>
        <strain evidence="3 4">MSr12523</strain>
    </source>
</reference>
<dbReference type="Pfam" id="PF00092">
    <property type="entry name" value="VWA"/>
    <property type="match status" value="1"/>
</dbReference>
<organism evidence="3 4">
    <name type="scientific">Pendulispora brunnea</name>
    <dbReference type="NCBI Taxonomy" id="2905690"/>
    <lineage>
        <taxon>Bacteria</taxon>
        <taxon>Pseudomonadati</taxon>
        <taxon>Myxococcota</taxon>
        <taxon>Myxococcia</taxon>
        <taxon>Myxococcales</taxon>
        <taxon>Sorangiineae</taxon>
        <taxon>Pendulisporaceae</taxon>
        <taxon>Pendulispora</taxon>
    </lineage>
</organism>
<feature type="region of interest" description="Disordered" evidence="1">
    <location>
        <begin position="31"/>
        <end position="51"/>
    </location>
</feature>
<name>A0ABZ2JX40_9BACT</name>
<evidence type="ECO:0000313" key="4">
    <source>
        <dbReference type="Proteomes" id="UP001379533"/>
    </source>
</evidence>
<dbReference type="SMART" id="SM00327">
    <property type="entry name" value="VWA"/>
    <property type="match status" value="1"/>
</dbReference>
<dbReference type="PROSITE" id="PS50234">
    <property type="entry name" value="VWFA"/>
    <property type="match status" value="1"/>
</dbReference>
<dbReference type="InterPro" id="IPR036465">
    <property type="entry name" value="vWFA_dom_sf"/>
</dbReference>